<accession>A0ABY0IZ96</accession>
<evidence type="ECO:0000313" key="2">
    <source>
        <dbReference type="Proteomes" id="UP000077063"/>
    </source>
</evidence>
<keyword evidence="2" id="KW-1185">Reference proteome</keyword>
<proteinExistence type="predicted"/>
<comment type="caution">
    <text evidence="1">The sequence shown here is derived from an EMBL/GenBank/DDBJ whole genome shotgun (WGS) entry which is preliminary data.</text>
</comment>
<organism evidence="1 2">
    <name type="scientific">Enterobacter roggenkampii</name>
    <dbReference type="NCBI Taxonomy" id="1812935"/>
    <lineage>
        <taxon>Bacteria</taxon>
        <taxon>Pseudomonadati</taxon>
        <taxon>Pseudomonadota</taxon>
        <taxon>Gammaproteobacteria</taxon>
        <taxon>Enterobacterales</taxon>
        <taxon>Enterobacteriaceae</taxon>
        <taxon>Enterobacter</taxon>
        <taxon>Enterobacter cloacae complex</taxon>
    </lineage>
</organism>
<name>A0ABY0IZ96_9ENTR</name>
<evidence type="ECO:0000313" key="1">
    <source>
        <dbReference type="EMBL" id="SAA25620.1"/>
    </source>
</evidence>
<dbReference type="Proteomes" id="UP000077063">
    <property type="component" value="Unassembled WGS sequence"/>
</dbReference>
<protein>
    <submittedName>
        <fullName evidence="1">Uncharacterized protein</fullName>
    </submittedName>
</protein>
<gene>
    <name evidence="1" type="ORF">SAMEA2273443_01400</name>
</gene>
<dbReference type="EMBL" id="FKDK01000004">
    <property type="protein sequence ID" value="SAA25620.1"/>
    <property type="molecule type" value="Genomic_DNA"/>
</dbReference>
<reference evidence="1 2" key="1">
    <citation type="submission" date="2016-03" db="EMBL/GenBank/DDBJ databases">
        <authorList>
            <consortium name="Pathogen Informatics"/>
        </authorList>
    </citation>
    <scope>NUCLEOTIDE SEQUENCE [LARGE SCALE GENOMIC DNA]</scope>
    <source>
        <strain evidence="2">e2161</strain>
    </source>
</reference>
<sequence length="38" mass="4127">MGCPSNGNVLELNSYGENRQPANLKKYYNSIFYGGLGG</sequence>